<feature type="non-terminal residue" evidence="2">
    <location>
        <position position="272"/>
    </location>
</feature>
<dbReference type="AlphaFoldDB" id="A0A4Y7Q474"/>
<evidence type="ECO:0000313" key="3">
    <source>
        <dbReference type="Proteomes" id="UP000294933"/>
    </source>
</evidence>
<gene>
    <name evidence="2" type="ORF">BD410DRAFT_695514</name>
</gene>
<feature type="compositionally biased region" description="Basic and acidic residues" evidence="1">
    <location>
        <begin position="24"/>
        <end position="36"/>
    </location>
</feature>
<feature type="compositionally biased region" description="Basic and acidic residues" evidence="1">
    <location>
        <begin position="1"/>
        <end position="17"/>
    </location>
</feature>
<name>A0A4Y7Q474_9AGAM</name>
<dbReference type="VEuPathDB" id="FungiDB:BD410DRAFT_695514"/>
<protein>
    <recommendedName>
        <fullName evidence="4">BED-type domain-containing protein</fullName>
    </recommendedName>
</protein>
<proteinExistence type="predicted"/>
<evidence type="ECO:0008006" key="4">
    <source>
        <dbReference type="Google" id="ProtNLM"/>
    </source>
</evidence>
<dbReference type="STRING" id="50990.A0A4Y7Q474"/>
<accession>A0A4Y7Q474</accession>
<feature type="region of interest" description="Disordered" evidence="1">
    <location>
        <begin position="1"/>
        <end position="36"/>
    </location>
</feature>
<sequence>SDGDGALRDVEAAEERRSRAKRGPKNDSLQHYHEPIPVKDKTGLQWEFRCRHCKRYLYVRRFRRTITGPDASFNKEPVLPRLGNLATHFKEKHQNIISGEDGSQAVASNPSSHGYTAASARLMAEYMLEGILNPQVIPTQRGFVRLITAWILEEDLPFTTAQMGGFARLLKYLSVHFILPTADLAFKYYIISVTMDNAAVNNVLAHTLATVLLHRYDIHFTPDNGQIRCLPHVVNLVVQKILSDFRKATDPDVDDWYIPNKHEPFHYDIEKD</sequence>
<dbReference type="EMBL" id="ML170177">
    <property type="protein sequence ID" value="TDL22028.1"/>
    <property type="molecule type" value="Genomic_DNA"/>
</dbReference>
<evidence type="ECO:0000313" key="2">
    <source>
        <dbReference type="EMBL" id="TDL22028.1"/>
    </source>
</evidence>
<keyword evidence="3" id="KW-1185">Reference proteome</keyword>
<reference evidence="2 3" key="1">
    <citation type="submission" date="2018-06" db="EMBL/GenBank/DDBJ databases">
        <title>A transcriptomic atlas of mushroom development highlights an independent origin of complex multicellularity.</title>
        <authorList>
            <consortium name="DOE Joint Genome Institute"/>
            <person name="Krizsan K."/>
            <person name="Almasi E."/>
            <person name="Merenyi Z."/>
            <person name="Sahu N."/>
            <person name="Viragh M."/>
            <person name="Koszo T."/>
            <person name="Mondo S."/>
            <person name="Kiss B."/>
            <person name="Balint B."/>
            <person name="Kues U."/>
            <person name="Barry K."/>
            <person name="Hegedus J.C."/>
            <person name="Henrissat B."/>
            <person name="Johnson J."/>
            <person name="Lipzen A."/>
            <person name="Ohm R."/>
            <person name="Nagy I."/>
            <person name="Pangilinan J."/>
            <person name="Yan J."/>
            <person name="Xiong Y."/>
            <person name="Grigoriev I.V."/>
            <person name="Hibbett D.S."/>
            <person name="Nagy L.G."/>
        </authorList>
    </citation>
    <scope>NUCLEOTIDE SEQUENCE [LARGE SCALE GENOMIC DNA]</scope>
    <source>
        <strain evidence="2 3">SZMC22713</strain>
    </source>
</reference>
<dbReference type="Proteomes" id="UP000294933">
    <property type="component" value="Unassembled WGS sequence"/>
</dbReference>
<evidence type="ECO:0000256" key="1">
    <source>
        <dbReference type="SAM" id="MobiDB-lite"/>
    </source>
</evidence>
<organism evidence="2 3">
    <name type="scientific">Rickenella mellea</name>
    <dbReference type="NCBI Taxonomy" id="50990"/>
    <lineage>
        <taxon>Eukaryota</taxon>
        <taxon>Fungi</taxon>
        <taxon>Dikarya</taxon>
        <taxon>Basidiomycota</taxon>
        <taxon>Agaricomycotina</taxon>
        <taxon>Agaricomycetes</taxon>
        <taxon>Hymenochaetales</taxon>
        <taxon>Rickenellaceae</taxon>
        <taxon>Rickenella</taxon>
    </lineage>
</organism>
<dbReference type="OrthoDB" id="3000995at2759"/>
<feature type="non-terminal residue" evidence="2">
    <location>
        <position position="1"/>
    </location>
</feature>